<dbReference type="Gene3D" id="3.30.160.60">
    <property type="entry name" value="Classic Zinc Finger"/>
    <property type="match status" value="1"/>
</dbReference>
<organism evidence="6 7">
    <name type="scientific">Candida verbasci</name>
    <dbReference type="NCBI Taxonomy" id="1227364"/>
    <lineage>
        <taxon>Eukaryota</taxon>
        <taxon>Fungi</taxon>
        <taxon>Dikarya</taxon>
        <taxon>Ascomycota</taxon>
        <taxon>Saccharomycotina</taxon>
        <taxon>Pichiomycetes</taxon>
        <taxon>Debaryomycetaceae</taxon>
        <taxon>Candida/Lodderomyces clade</taxon>
        <taxon>Candida</taxon>
    </lineage>
</organism>
<keyword evidence="7" id="KW-1185">Reference proteome</keyword>
<keyword evidence="2" id="KW-0479">Metal-binding</keyword>
<dbReference type="Pfam" id="PF12874">
    <property type="entry name" value="zf-met"/>
    <property type="match status" value="1"/>
</dbReference>
<dbReference type="SMART" id="SM00451">
    <property type="entry name" value="ZnF_U1"/>
    <property type="match status" value="2"/>
</dbReference>
<evidence type="ECO:0000256" key="3">
    <source>
        <dbReference type="ARBA" id="ARBA00023242"/>
    </source>
</evidence>
<evidence type="ECO:0000256" key="2">
    <source>
        <dbReference type="ARBA" id="ARBA00022771"/>
    </source>
</evidence>
<protein>
    <recommendedName>
        <fullName evidence="5">C2H2-type domain-containing protein</fullName>
    </recommendedName>
</protein>
<feature type="domain" description="C2H2-type" evidence="5">
    <location>
        <begin position="256"/>
        <end position="278"/>
    </location>
</feature>
<dbReference type="InterPro" id="IPR051421">
    <property type="entry name" value="RNA_Proc_DNA_Dmg_Regulator"/>
</dbReference>
<evidence type="ECO:0000259" key="5">
    <source>
        <dbReference type="PROSITE" id="PS00028"/>
    </source>
</evidence>
<dbReference type="InterPro" id="IPR036236">
    <property type="entry name" value="Znf_C2H2_sf"/>
</dbReference>
<dbReference type="InterPro" id="IPR013087">
    <property type="entry name" value="Znf_C2H2_type"/>
</dbReference>
<sequence length="484" mass="57022">MELIEAQRAALEELDLIEYNIAQRLSRFPYLLNGQSDSKITNKLKLLQQHELKFFINHYNQTLKSLQDCINKESSIFNLEFDSLQDKDNDYTQFDKLIMKIPIENEINSNLSALYQPYSSNKDITKYKIGKKNGSEKTLVKRKYLLSSISSHLYSELDDEFEYLDLKPFYDRYVSITKREMSFIEYLYNFYDNSQFEIENKVNYLNYLKDLSEYLVERLKVLQPLKNTKEVLKSFQTNYSGSNTNGQQNEKGEVFCKACNKWFTKSSVYQGHLQGKKHMKNLQDQNSKPEYYESLISCLTKELKTNIEFTISHYEKSKNQSEREKALEIESQKAIEEEFTSIEDDSDSEEVYESDDDDDNFKHLPLGNDGTPIPFWLYKLQGLNKVYNCEVCGNMNYRGMKNFEMHFNLPKHQNGLKLLGVKDEYIHLFKNISEIEEVEGLWSKISKDNKTKKFKQESIVEVEDKDGNVMSEKDYIDLKKQGLI</sequence>
<dbReference type="InterPro" id="IPR003604">
    <property type="entry name" value="Matrin/U1-like-C_Znf_C2H2"/>
</dbReference>
<dbReference type="OrthoDB" id="2160351at2759"/>
<reference evidence="6" key="1">
    <citation type="submission" date="2022-12" db="EMBL/GenBank/DDBJ databases">
        <authorList>
            <person name="Brejova B."/>
        </authorList>
    </citation>
    <scope>NUCLEOTIDE SEQUENCE</scope>
</reference>
<accession>A0A9W4TZN8</accession>
<comment type="caution">
    <text evidence="6">The sequence shown here is derived from an EMBL/GenBank/DDBJ whole genome shotgun (WGS) entry which is preliminary data.</text>
</comment>
<feature type="region of interest" description="Disordered" evidence="4">
    <location>
        <begin position="338"/>
        <end position="357"/>
    </location>
</feature>
<dbReference type="PANTHER" id="PTHR12786">
    <property type="entry name" value="SPLICING FACTOR SF3A-RELATED"/>
    <property type="match status" value="1"/>
</dbReference>
<evidence type="ECO:0000313" key="7">
    <source>
        <dbReference type="Proteomes" id="UP001152885"/>
    </source>
</evidence>
<dbReference type="Pfam" id="PF11931">
    <property type="entry name" value="SF3a60_Prp9_C"/>
    <property type="match status" value="1"/>
</dbReference>
<evidence type="ECO:0000313" key="6">
    <source>
        <dbReference type="EMBL" id="CAI5759972.1"/>
    </source>
</evidence>
<dbReference type="Proteomes" id="UP001152885">
    <property type="component" value="Unassembled WGS sequence"/>
</dbReference>
<dbReference type="SUPFAM" id="SSF57667">
    <property type="entry name" value="beta-beta-alpha zinc fingers"/>
    <property type="match status" value="1"/>
</dbReference>
<dbReference type="GO" id="GO:0008270">
    <property type="term" value="F:zinc ion binding"/>
    <property type="evidence" value="ECO:0007669"/>
    <property type="project" value="UniProtKB-KW"/>
</dbReference>
<gene>
    <name evidence="6" type="ORF">CANVERA_P4484</name>
</gene>
<dbReference type="InterPro" id="IPR024598">
    <property type="entry name" value="SF3a60/Prp9_C"/>
</dbReference>
<dbReference type="GO" id="GO:0003723">
    <property type="term" value="F:RNA binding"/>
    <property type="evidence" value="ECO:0007669"/>
    <property type="project" value="InterPro"/>
</dbReference>
<evidence type="ECO:0000256" key="4">
    <source>
        <dbReference type="SAM" id="MobiDB-lite"/>
    </source>
</evidence>
<keyword evidence="2" id="KW-0862">Zinc</keyword>
<keyword evidence="3" id="KW-0539">Nucleus</keyword>
<dbReference type="PANTHER" id="PTHR12786:SF2">
    <property type="entry name" value="SPLICING FACTOR 3A SUBUNIT 3"/>
    <property type="match status" value="1"/>
</dbReference>
<dbReference type="PROSITE" id="PS00028">
    <property type="entry name" value="ZINC_FINGER_C2H2_1"/>
    <property type="match status" value="1"/>
</dbReference>
<keyword evidence="2" id="KW-0863">Zinc-finger</keyword>
<dbReference type="GO" id="GO:0005681">
    <property type="term" value="C:spliceosomal complex"/>
    <property type="evidence" value="ECO:0007669"/>
    <property type="project" value="InterPro"/>
</dbReference>
<proteinExistence type="predicted"/>
<dbReference type="SMART" id="SM00355">
    <property type="entry name" value="ZnF_C2H2"/>
    <property type="match status" value="2"/>
</dbReference>
<dbReference type="AlphaFoldDB" id="A0A9W4TZN8"/>
<dbReference type="Pfam" id="PF16958">
    <property type="entry name" value="PRP9_N"/>
    <property type="match status" value="1"/>
</dbReference>
<dbReference type="EMBL" id="CANTUO010000005">
    <property type="protein sequence ID" value="CAI5759972.1"/>
    <property type="molecule type" value="Genomic_DNA"/>
</dbReference>
<dbReference type="InterPro" id="IPR031590">
    <property type="entry name" value="PRP9_N"/>
</dbReference>
<name>A0A9W4TZN8_9ASCO</name>
<evidence type="ECO:0000256" key="1">
    <source>
        <dbReference type="ARBA" id="ARBA00004123"/>
    </source>
</evidence>
<dbReference type="GO" id="GO:0000398">
    <property type="term" value="P:mRNA splicing, via spliceosome"/>
    <property type="evidence" value="ECO:0007669"/>
    <property type="project" value="InterPro"/>
</dbReference>
<comment type="subcellular location">
    <subcellularLocation>
        <location evidence="1">Nucleus</location>
    </subcellularLocation>
</comment>